<proteinExistence type="predicted"/>
<feature type="compositionally biased region" description="Polar residues" evidence="1">
    <location>
        <begin position="346"/>
        <end position="356"/>
    </location>
</feature>
<feature type="region of interest" description="Disordered" evidence="1">
    <location>
        <begin position="56"/>
        <end position="131"/>
    </location>
</feature>
<dbReference type="Proteomes" id="UP001283361">
    <property type="component" value="Unassembled WGS sequence"/>
</dbReference>
<keyword evidence="3" id="KW-1185">Reference proteome</keyword>
<feature type="compositionally biased region" description="Polar residues" evidence="1">
    <location>
        <begin position="219"/>
        <end position="254"/>
    </location>
</feature>
<evidence type="ECO:0000313" key="3">
    <source>
        <dbReference type="Proteomes" id="UP001283361"/>
    </source>
</evidence>
<feature type="compositionally biased region" description="Polar residues" evidence="1">
    <location>
        <begin position="56"/>
        <end position="65"/>
    </location>
</feature>
<feature type="region of interest" description="Disordered" evidence="1">
    <location>
        <begin position="219"/>
        <end position="270"/>
    </location>
</feature>
<accession>A0AAE1DK86</accession>
<feature type="compositionally biased region" description="Basic and acidic residues" evidence="1">
    <location>
        <begin position="70"/>
        <end position="131"/>
    </location>
</feature>
<name>A0AAE1DK86_9GAST</name>
<dbReference type="AlphaFoldDB" id="A0AAE1DK86"/>
<feature type="region of interest" description="Disordered" evidence="1">
    <location>
        <begin position="702"/>
        <end position="775"/>
    </location>
</feature>
<reference evidence="2" key="1">
    <citation type="journal article" date="2023" name="G3 (Bethesda)">
        <title>A reference genome for the long-term kleptoplast-retaining sea slug Elysia crispata morphotype clarki.</title>
        <authorList>
            <person name="Eastman K.E."/>
            <person name="Pendleton A.L."/>
            <person name="Shaikh M.A."/>
            <person name="Suttiyut T."/>
            <person name="Ogas R."/>
            <person name="Tomko P."/>
            <person name="Gavelis G."/>
            <person name="Widhalm J.R."/>
            <person name="Wisecaver J.H."/>
        </authorList>
    </citation>
    <scope>NUCLEOTIDE SEQUENCE</scope>
    <source>
        <strain evidence="2">ECLA1</strain>
    </source>
</reference>
<feature type="compositionally biased region" description="Basic and acidic residues" evidence="1">
    <location>
        <begin position="760"/>
        <end position="775"/>
    </location>
</feature>
<gene>
    <name evidence="2" type="ORF">RRG08_022249</name>
</gene>
<feature type="region of interest" description="Disordered" evidence="1">
    <location>
        <begin position="368"/>
        <end position="398"/>
    </location>
</feature>
<feature type="compositionally biased region" description="Basic and acidic residues" evidence="1">
    <location>
        <begin position="307"/>
        <end position="325"/>
    </location>
</feature>
<dbReference type="EMBL" id="JAWDGP010003531">
    <property type="protein sequence ID" value="KAK3773537.1"/>
    <property type="molecule type" value="Genomic_DNA"/>
</dbReference>
<feature type="region of interest" description="Disordered" evidence="1">
    <location>
        <begin position="286"/>
        <end position="356"/>
    </location>
</feature>
<evidence type="ECO:0000313" key="2">
    <source>
        <dbReference type="EMBL" id="KAK3773537.1"/>
    </source>
</evidence>
<feature type="compositionally biased region" description="Basic and acidic residues" evidence="1">
    <location>
        <begin position="712"/>
        <end position="745"/>
    </location>
</feature>
<feature type="compositionally biased region" description="Gly residues" evidence="1">
    <location>
        <begin position="578"/>
        <end position="590"/>
    </location>
</feature>
<organism evidence="2 3">
    <name type="scientific">Elysia crispata</name>
    <name type="common">lettuce slug</name>
    <dbReference type="NCBI Taxonomy" id="231223"/>
    <lineage>
        <taxon>Eukaryota</taxon>
        <taxon>Metazoa</taxon>
        <taxon>Spiralia</taxon>
        <taxon>Lophotrochozoa</taxon>
        <taxon>Mollusca</taxon>
        <taxon>Gastropoda</taxon>
        <taxon>Heterobranchia</taxon>
        <taxon>Euthyneura</taxon>
        <taxon>Panpulmonata</taxon>
        <taxon>Sacoglossa</taxon>
        <taxon>Placobranchoidea</taxon>
        <taxon>Plakobranchidae</taxon>
        <taxon>Elysia</taxon>
    </lineage>
</organism>
<feature type="region of interest" description="Disordered" evidence="1">
    <location>
        <begin position="578"/>
        <end position="600"/>
    </location>
</feature>
<sequence length="828" mass="89948">MNSANYREEDTKTGHIIELSNSATQVASLTEKNYSDKSVDDDNFRADKVVCNSNVAYASSKDGAQSDTSNTKDTDSTAEKDGAQSDSCNTKDTDSTAEKDGAQSDRCNTKDADSTAEKDGAQSSVEEEKHEDKYLKTLELAMVELRPIPKPLDESLFDHQEGQDNSEGIDQILNMGARETSEVEAFKEDTKNLSQAEPHKVTVEANSNQNNSSEIATTDATISTDHSTAVSCQPTTLGSEALSPTNTDSRSQPAETIASAAGSEKEPIDCPCPTEAIKPHKTQGINNASVTAPPVPLSVSHNAPQTKAEELKTESPTDKGVDHNYKYKNSIPKTVKDSSCGPNIPRSLSNSDVGETNIKSYGQPALHHTFRSRSSTRDKCRPGQRALTKTGHSNGGNHYQNSAMPVIAGAGHKCFPLNNVLSKDGRQLNSPIPNYERPYGKRELRRALPRKSNFNCHDAAMKEAGFEDESIAKRKAERLKQRLARVANSFNPLLGMSSYVATGHVPSRVEVVVTDEDNKTNSNLEADAKDIEAVAARNLPAIQLPAAADVASQELHSRDSLTLEIKENSESLGHLLGGSGLGGAAGGGETTGAPRRRRPGSARIEYVDCKPLSQYLEYIRDNRQEYINYVRQQQQQHQASRRDKPVATLIKMGQAFELRHQGGTTRNRKTTGLVVDYLDGPCTNGTDSGTDVIVMAAKALRPRSATPGKYSKTRDKSGGGGRRVAEAVARPHSEDRKSSQAEKGVHGPAAAGTGGGALHGNKEEEHPKTELEKRKLRAEDWTRSVPTHTLTRARIQSLRELGADDAELTKWWEALKGCHYLRKNICET</sequence>
<protein>
    <submittedName>
        <fullName evidence="2">Uncharacterized protein</fullName>
    </submittedName>
</protein>
<comment type="caution">
    <text evidence="2">The sequence shown here is derived from an EMBL/GenBank/DDBJ whole genome shotgun (WGS) entry which is preliminary data.</text>
</comment>
<evidence type="ECO:0000256" key="1">
    <source>
        <dbReference type="SAM" id="MobiDB-lite"/>
    </source>
</evidence>